<organism evidence="3 4">
    <name type="scientific">Cinara cedri</name>
    <dbReference type="NCBI Taxonomy" id="506608"/>
    <lineage>
        <taxon>Eukaryota</taxon>
        <taxon>Metazoa</taxon>
        <taxon>Ecdysozoa</taxon>
        <taxon>Arthropoda</taxon>
        <taxon>Hexapoda</taxon>
        <taxon>Insecta</taxon>
        <taxon>Pterygota</taxon>
        <taxon>Neoptera</taxon>
        <taxon>Paraneoptera</taxon>
        <taxon>Hemiptera</taxon>
        <taxon>Sternorrhyncha</taxon>
        <taxon>Aphidomorpha</taxon>
        <taxon>Aphidoidea</taxon>
        <taxon>Aphididae</taxon>
        <taxon>Lachninae</taxon>
        <taxon>Cinara</taxon>
    </lineage>
</organism>
<sequence>MPKYQDAKNILDLTHLMNTSYESHTLPKNKMLIDKLYNEVHKLFKKKCIPKLLNKTNFTAFLSNPGGPKVIVYLKILMGHTENDETSTTSNQIMKNASIQESQNKIERRSLSTLRELFEEERVEENTISRVEKNTSTLGIKKNKDNVIKRIFKGRKKQPTSLKSKSKTSNDIVWDMKDTDLDIKDAIIKTDHSSYDEIKEIPQEFDARKTWTDCAELIGKSIDQGNYPNAWLSVEELTFCCKKCIVYDNKLGNKYQALVYFRDVGAVTGGDYGTSNGCLPYTIAPCINEEGKNTCDGQPHEPKHNCSTRCTGNTGLDINSARWKAKNAYFIYDIELIQKDIMKYGPVTSSFKQYDDFFSHDIGVIYEKPEIPSKFYHDHPVKIIGWGEQDGKAYWLCVYTYGNFWGDNGTFKIAKGSNECEIEDRVTAGEPLESFFF</sequence>
<dbReference type="InterPro" id="IPR038765">
    <property type="entry name" value="Papain-like_cys_pep_sf"/>
</dbReference>
<dbReference type="InterPro" id="IPR000668">
    <property type="entry name" value="Peptidase_C1A_C"/>
</dbReference>
<dbReference type="SUPFAM" id="SSF54001">
    <property type="entry name" value="Cysteine proteinases"/>
    <property type="match status" value="1"/>
</dbReference>
<dbReference type="SMART" id="SM00645">
    <property type="entry name" value="Pept_C1"/>
    <property type="match status" value="1"/>
</dbReference>
<dbReference type="PANTHER" id="PTHR12411">
    <property type="entry name" value="CYSTEINE PROTEASE FAMILY C1-RELATED"/>
    <property type="match status" value="1"/>
</dbReference>
<keyword evidence="4" id="KW-1185">Reference proteome</keyword>
<evidence type="ECO:0000313" key="4">
    <source>
        <dbReference type="Proteomes" id="UP000325440"/>
    </source>
</evidence>
<gene>
    <name evidence="3" type="ORF">CINCED_3A016283</name>
</gene>
<dbReference type="GO" id="GO:0006508">
    <property type="term" value="P:proteolysis"/>
    <property type="evidence" value="ECO:0007669"/>
    <property type="project" value="InterPro"/>
</dbReference>
<dbReference type="OrthoDB" id="3789175at2759"/>
<protein>
    <submittedName>
        <fullName evidence="3">Peptidase C1A, papain C-terminal</fullName>
    </submittedName>
</protein>
<evidence type="ECO:0000256" key="1">
    <source>
        <dbReference type="ARBA" id="ARBA00008455"/>
    </source>
</evidence>
<proteinExistence type="inferred from homology"/>
<accession>A0A5E4MX44</accession>
<name>A0A5E4MX44_9HEMI</name>
<dbReference type="Proteomes" id="UP000325440">
    <property type="component" value="Unassembled WGS sequence"/>
</dbReference>
<dbReference type="GO" id="GO:0008234">
    <property type="term" value="F:cysteine-type peptidase activity"/>
    <property type="evidence" value="ECO:0007669"/>
    <property type="project" value="InterPro"/>
</dbReference>
<feature type="domain" description="Peptidase C1A papain C-terminal" evidence="2">
    <location>
        <begin position="201"/>
        <end position="430"/>
    </location>
</feature>
<dbReference type="Gene3D" id="3.90.70.10">
    <property type="entry name" value="Cysteine proteinases"/>
    <property type="match status" value="1"/>
</dbReference>
<evidence type="ECO:0000313" key="3">
    <source>
        <dbReference type="EMBL" id="VVC36900.1"/>
    </source>
</evidence>
<dbReference type="EMBL" id="CABPRJ010001438">
    <property type="protein sequence ID" value="VVC36900.1"/>
    <property type="molecule type" value="Genomic_DNA"/>
</dbReference>
<comment type="similarity">
    <text evidence="1">Belongs to the peptidase C1 family.</text>
</comment>
<dbReference type="Pfam" id="PF00112">
    <property type="entry name" value="Peptidase_C1"/>
    <property type="match status" value="1"/>
</dbReference>
<reference evidence="3 4" key="1">
    <citation type="submission" date="2019-08" db="EMBL/GenBank/DDBJ databases">
        <authorList>
            <person name="Alioto T."/>
            <person name="Alioto T."/>
            <person name="Gomez Garrido J."/>
        </authorList>
    </citation>
    <scope>NUCLEOTIDE SEQUENCE [LARGE SCALE GENOMIC DNA]</scope>
</reference>
<dbReference type="InterPro" id="IPR013128">
    <property type="entry name" value="Peptidase_C1A"/>
</dbReference>
<dbReference type="AlphaFoldDB" id="A0A5E4MX44"/>
<evidence type="ECO:0000259" key="2">
    <source>
        <dbReference type="SMART" id="SM00645"/>
    </source>
</evidence>